<keyword evidence="10" id="KW-0418">Kinase</keyword>
<evidence type="ECO:0000256" key="11">
    <source>
        <dbReference type="ARBA" id="ARBA00022840"/>
    </source>
</evidence>
<keyword evidence="9" id="KW-0547">Nucleotide-binding</keyword>
<organism evidence="15 16">
    <name type="scientific">Pelagibacterium luteolum</name>
    <dbReference type="NCBI Taxonomy" id="440168"/>
    <lineage>
        <taxon>Bacteria</taxon>
        <taxon>Pseudomonadati</taxon>
        <taxon>Pseudomonadota</taxon>
        <taxon>Alphaproteobacteria</taxon>
        <taxon>Hyphomicrobiales</taxon>
        <taxon>Devosiaceae</taxon>
        <taxon>Pelagibacterium</taxon>
    </lineage>
</organism>
<evidence type="ECO:0000256" key="8">
    <source>
        <dbReference type="ARBA" id="ARBA00022737"/>
    </source>
</evidence>
<dbReference type="InterPro" id="IPR036890">
    <property type="entry name" value="HATPase_C_sf"/>
</dbReference>
<evidence type="ECO:0000256" key="7">
    <source>
        <dbReference type="ARBA" id="ARBA00022679"/>
    </source>
</evidence>
<dbReference type="InterPro" id="IPR000700">
    <property type="entry name" value="PAS-assoc_C"/>
</dbReference>
<dbReference type="PROSITE" id="PS50113">
    <property type="entry name" value="PAC"/>
    <property type="match status" value="2"/>
</dbReference>
<dbReference type="GO" id="GO:0005524">
    <property type="term" value="F:ATP binding"/>
    <property type="evidence" value="ECO:0007669"/>
    <property type="project" value="UniProtKB-KW"/>
</dbReference>
<evidence type="ECO:0000256" key="5">
    <source>
        <dbReference type="ARBA" id="ARBA00022630"/>
    </source>
</evidence>
<dbReference type="EMBL" id="FNCS01000025">
    <property type="protein sequence ID" value="SDH14982.1"/>
    <property type="molecule type" value="Genomic_DNA"/>
</dbReference>
<dbReference type="InterPro" id="IPR013655">
    <property type="entry name" value="PAS_fold_3"/>
</dbReference>
<dbReference type="SMART" id="SM00091">
    <property type="entry name" value="PAS"/>
    <property type="match status" value="2"/>
</dbReference>
<dbReference type="AlphaFoldDB" id="A0A1G8A209"/>
<dbReference type="CDD" id="cd00130">
    <property type="entry name" value="PAS"/>
    <property type="match status" value="2"/>
</dbReference>
<keyword evidence="11" id="KW-0067">ATP-binding</keyword>
<evidence type="ECO:0000256" key="9">
    <source>
        <dbReference type="ARBA" id="ARBA00022741"/>
    </source>
</evidence>
<dbReference type="InterPro" id="IPR000014">
    <property type="entry name" value="PAS"/>
</dbReference>
<comment type="catalytic activity">
    <reaction evidence="1">
        <text>ATP + protein L-histidine = ADP + protein N-phospho-L-histidine.</text>
        <dbReference type="EC" id="2.7.13.3"/>
    </reaction>
</comment>
<dbReference type="PANTHER" id="PTHR41523:SF8">
    <property type="entry name" value="ETHYLENE RESPONSE SENSOR PROTEIN"/>
    <property type="match status" value="1"/>
</dbReference>
<dbReference type="GO" id="GO:0006355">
    <property type="term" value="P:regulation of DNA-templated transcription"/>
    <property type="evidence" value="ECO:0007669"/>
    <property type="project" value="InterPro"/>
</dbReference>
<dbReference type="GO" id="GO:0004673">
    <property type="term" value="F:protein histidine kinase activity"/>
    <property type="evidence" value="ECO:0007669"/>
    <property type="project" value="UniProtKB-EC"/>
</dbReference>
<evidence type="ECO:0000256" key="2">
    <source>
        <dbReference type="ARBA" id="ARBA00012438"/>
    </source>
</evidence>
<reference evidence="15 16" key="1">
    <citation type="submission" date="2016-10" db="EMBL/GenBank/DDBJ databases">
        <authorList>
            <person name="de Groot N.N."/>
        </authorList>
    </citation>
    <scope>NUCLEOTIDE SEQUENCE [LARGE SCALE GENOMIC DNA]</scope>
    <source>
        <strain evidence="15 16">CGMCC 1.10267</strain>
    </source>
</reference>
<sequence length="468" mass="52142">MTEGRTIDQPGRPPFTDDDERFRLIVENARDYAIFTTDADGIIDSWPPGASSVFGWDAPDILGKPASLIFVPEDRESGVPEQEFNTALERGYAPDVRWHQHKSGSRVFIEGSVWPLTEADGSLRGFLKIGQDMTLRRQHEIALMESEERFRLLATTVPHLVFRSTTEGRRTWASPQWATYTGMGNAESEGYGWLDAIHPDDRDVALKKWDEAAYDGNTYYGEHRIRRQTDGMYRWHQTRAVPIGPSAGGTQEWVGSAADIHDVRMLQEQQGLLVGELQHRTRNLLAVVRSIASQTVEAVGSLQDFQRAFDSRLGALSRVQGLLSRADNQGITVERLLSIELGAVASSWDQIHTEGPRVLVADGSLQTLMLVIHELSTNAVRHGGLATNEGRVDIVWSMRGNAADGGLLIIEWRERFPPRAIDPDRPRGFGRQLIEEAIPYQLGAATKFVLGEDSLQCVLSLPLDPQDA</sequence>
<evidence type="ECO:0000256" key="4">
    <source>
        <dbReference type="ARBA" id="ARBA00022553"/>
    </source>
</evidence>
<dbReference type="InterPro" id="IPR013767">
    <property type="entry name" value="PAS_fold"/>
</dbReference>
<dbReference type="NCBIfam" id="TIGR00229">
    <property type="entry name" value="sensory_box"/>
    <property type="match status" value="2"/>
</dbReference>
<dbReference type="OrthoDB" id="7991996at2"/>
<evidence type="ECO:0000256" key="3">
    <source>
        <dbReference type="ARBA" id="ARBA00021740"/>
    </source>
</evidence>
<dbReference type="InterPro" id="IPR035965">
    <property type="entry name" value="PAS-like_dom_sf"/>
</dbReference>
<dbReference type="SMART" id="SM00911">
    <property type="entry name" value="HWE_HK"/>
    <property type="match status" value="1"/>
</dbReference>
<evidence type="ECO:0000313" key="15">
    <source>
        <dbReference type="EMBL" id="SDH14982.1"/>
    </source>
</evidence>
<evidence type="ECO:0000256" key="1">
    <source>
        <dbReference type="ARBA" id="ARBA00000085"/>
    </source>
</evidence>
<keyword evidence="5" id="KW-0285">Flavoprotein</keyword>
<evidence type="ECO:0000259" key="14">
    <source>
        <dbReference type="PROSITE" id="PS50113"/>
    </source>
</evidence>
<evidence type="ECO:0000256" key="10">
    <source>
        <dbReference type="ARBA" id="ARBA00022777"/>
    </source>
</evidence>
<dbReference type="Proteomes" id="UP000199495">
    <property type="component" value="Unassembled WGS sequence"/>
</dbReference>
<evidence type="ECO:0000256" key="12">
    <source>
        <dbReference type="ARBA" id="ARBA00023026"/>
    </source>
</evidence>
<name>A0A1G8A209_9HYPH</name>
<keyword evidence="12" id="KW-0843">Virulence</keyword>
<dbReference type="EC" id="2.7.13.3" evidence="2"/>
<keyword evidence="16" id="KW-1185">Reference proteome</keyword>
<feature type="domain" description="PAS" evidence="13">
    <location>
        <begin position="146"/>
        <end position="216"/>
    </location>
</feature>
<dbReference type="PROSITE" id="PS50112">
    <property type="entry name" value="PAS"/>
    <property type="match status" value="2"/>
</dbReference>
<feature type="domain" description="PAC" evidence="14">
    <location>
        <begin position="92"/>
        <end position="145"/>
    </location>
</feature>
<proteinExistence type="predicted"/>
<feature type="domain" description="PAS" evidence="13">
    <location>
        <begin position="18"/>
        <end position="91"/>
    </location>
</feature>
<dbReference type="InterPro" id="IPR011102">
    <property type="entry name" value="Sig_transdc_His_kinase_HWE"/>
</dbReference>
<evidence type="ECO:0000313" key="16">
    <source>
        <dbReference type="Proteomes" id="UP000199495"/>
    </source>
</evidence>
<dbReference type="SUPFAM" id="SSF55785">
    <property type="entry name" value="PYP-like sensor domain (PAS domain)"/>
    <property type="match status" value="2"/>
</dbReference>
<accession>A0A1G8A209</accession>
<dbReference type="STRING" id="440168.SAMN04487974_12512"/>
<dbReference type="Pfam" id="PF00989">
    <property type="entry name" value="PAS"/>
    <property type="match status" value="1"/>
</dbReference>
<dbReference type="RefSeq" id="WP_090599709.1">
    <property type="nucleotide sequence ID" value="NZ_FNCS01000025.1"/>
</dbReference>
<dbReference type="Pfam" id="PF07536">
    <property type="entry name" value="HWE_HK"/>
    <property type="match status" value="1"/>
</dbReference>
<evidence type="ECO:0000256" key="6">
    <source>
        <dbReference type="ARBA" id="ARBA00022643"/>
    </source>
</evidence>
<dbReference type="Gene3D" id="3.30.565.10">
    <property type="entry name" value="Histidine kinase-like ATPase, C-terminal domain"/>
    <property type="match status" value="1"/>
</dbReference>
<keyword evidence="8" id="KW-0677">Repeat</keyword>
<dbReference type="FunFam" id="3.30.450.20:FF:000099">
    <property type="entry name" value="Sensory box sensor histidine kinase"/>
    <property type="match status" value="1"/>
</dbReference>
<gene>
    <name evidence="15" type="ORF">SAMN04487974_12512</name>
</gene>
<keyword evidence="7" id="KW-0808">Transferase</keyword>
<feature type="domain" description="PAC" evidence="14">
    <location>
        <begin position="219"/>
        <end position="272"/>
    </location>
</feature>
<evidence type="ECO:0000259" key="13">
    <source>
        <dbReference type="PROSITE" id="PS50112"/>
    </source>
</evidence>
<protein>
    <recommendedName>
        <fullName evidence="3">Blue-light-activated histidine kinase</fullName>
        <ecNumber evidence="2">2.7.13.3</ecNumber>
    </recommendedName>
</protein>
<dbReference type="Pfam" id="PF08447">
    <property type="entry name" value="PAS_3"/>
    <property type="match status" value="1"/>
</dbReference>
<dbReference type="Gene3D" id="3.30.450.20">
    <property type="entry name" value="PAS domain"/>
    <property type="match status" value="2"/>
</dbReference>
<keyword evidence="4" id="KW-0597">Phosphoprotein</keyword>
<dbReference type="PANTHER" id="PTHR41523">
    <property type="entry name" value="TWO-COMPONENT SYSTEM SENSOR PROTEIN"/>
    <property type="match status" value="1"/>
</dbReference>
<keyword evidence="6" id="KW-0288">FMN</keyword>